<evidence type="ECO:0000313" key="1">
    <source>
        <dbReference type="EMBL" id="MBP1935024.1"/>
    </source>
</evidence>
<dbReference type="RefSeq" id="WP_209812987.1">
    <property type="nucleotide sequence ID" value="NZ_JAGGKT010000036.1"/>
</dbReference>
<dbReference type="EMBL" id="JAGGKT010000036">
    <property type="protein sequence ID" value="MBP1935024.1"/>
    <property type="molecule type" value="Genomic_DNA"/>
</dbReference>
<dbReference type="Proteomes" id="UP001519343">
    <property type="component" value="Unassembled WGS sequence"/>
</dbReference>
<keyword evidence="2" id="KW-1185">Reference proteome</keyword>
<gene>
    <name evidence="1" type="ORF">J2Z37_005044</name>
</gene>
<evidence type="ECO:0008006" key="3">
    <source>
        <dbReference type="Google" id="ProtNLM"/>
    </source>
</evidence>
<name>A0ABS4GXM9_9BACL</name>
<accession>A0ABS4GXM9</accession>
<comment type="caution">
    <text evidence="1">The sequence shown here is derived from an EMBL/GenBank/DDBJ whole genome shotgun (WGS) entry which is preliminary data.</text>
</comment>
<proteinExistence type="predicted"/>
<protein>
    <recommendedName>
        <fullName evidence="3">Antirestriction protein</fullName>
    </recommendedName>
</protein>
<evidence type="ECO:0000313" key="2">
    <source>
        <dbReference type="Proteomes" id="UP001519343"/>
    </source>
</evidence>
<reference evidence="1 2" key="1">
    <citation type="submission" date="2021-03" db="EMBL/GenBank/DDBJ databases">
        <title>Genomic Encyclopedia of Type Strains, Phase IV (KMG-IV): sequencing the most valuable type-strain genomes for metagenomic binning, comparative biology and taxonomic classification.</title>
        <authorList>
            <person name="Goeker M."/>
        </authorList>
    </citation>
    <scope>NUCLEOTIDE SEQUENCE [LARGE SCALE GENOMIC DNA]</scope>
    <source>
        <strain evidence="1 2">DSM 24738</strain>
    </source>
</reference>
<sequence length="162" mass="19442">MKRLYICFPSEDIEPEDIHIIWAKDEDECLDLLADNQKDDYLLQEYILDRAINMSLAESFYSYCGKWIFDSHMERCGCLLPEIECIFEDDEEIGEWIEELFESNVREFFPEKLADAYLHYYYNEYLDEPEYFDEICFHVARSSDWCSWVVSEIELPDNVAAM</sequence>
<organism evidence="1 2">
    <name type="scientific">Ammoniphilus resinae</name>
    <dbReference type="NCBI Taxonomy" id="861532"/>
    <lineage>
        <taxon>Bacteria</taxon>
        <taxon>Bacillati</taxon>
        <taxon>Bacillota</taxon>
        <taxon>Bacilli</taxon>
        <taxon>Bacillales</taxon>
        <taxon>Paenibacillaceae</taxon>
        <taxon>Aneurinibacillus group</taxon>
        <taxon>Ammoniphilus</taxon>
    </lineage>
</organism>